<reference evidence="1" key="1">
    <citation type="submission" date="2022-11" db="EMBL/GenBank/DDBJ databases">
        <title>Lacinutrix neustonica HL-RS19T sp. nov., isolated from the surface microlayer sample of brackish Lake Shihwa.</title>
        <authorList>
            <person name="Choi J.Y."/>
            <person name="Hwang C.Y."/>
        </authorList>
    </citation>
    <scope>NUCLEOTIDE SEQUENCE</scope>
    <source>
        <strain evidence="1">HL-RS19</strain>
    </source>
</reference>
<gene>
    <name evidence="1" type="ORF">N7U66_03930</name>
</gene>
<keyword evidence="2" id="KW-1185">Reference proteome</keyword>
<dbReference type="Proteomes" id="UP001164705">
    <property type="component" value="Chromosome"/>
</dbReference>
<name>A0A9E8SEY8_9FLAO</name>
<accession>A0A9E8SEY8</accession>
<dbReference type="KEGG" id="lnu:N7U66_03930"/>
<proteinExistence type="predicted"/>
<dbReference type="RefSeq" id="WP_267677408.1">
    <property type="nucleotide sequence ID" value="NZ_CP113088.1"/>
</dbReference>
<dbReference type="AlphaFoldDB" id="A0A9E8SEY8"/>
<evidence type="ECO:0000313" key="1">
    <source>
        <dbReference type="EMBL" id="WAC02809.1"/>
    </source>
</evidence>
<protein>
    <submittedName>
        <fullName evidence="1">Uncharacterized protein</fullName>
    </submittedName>
</protein>
<organism evidence="1 2">
    <name type="scientific">Lacinutrix neustonica</name>
    <dbReference type="NCBI Taxonomy" id="2980107"/>
    <lineage>
        <taxon>Bacteria</taxon>
        <taxon>Pseudomonadati</taxon>
        <taxon>Bacteroidota</taxon>
        <taxon>Flavobacteriia</taxon>
        <taxon>Flavobacteriales</taxon>
        <taxon>Flavobacteriaceae</taxon>
        <taxon>Lacinutrix</taxon>
    </lineage>
</organism>
<sequence length="225" mass="26565">MNGEFKINDIGKLFENSIKSIYTSEAPNLIATDQYIDFNFKIYNKIVEVFYSDLKLGKNTFIKGRVETDEKEFKLTFKSPKIELLNYFANDIEIQVDNKNPLFNTYIEIDSLNTKFYDISKFNLINVTINDTLYMRSEFKGGKNNSDDYNLSFYHTLNEKNNSVVGFKRSEVIFKESIWEINRAGDKYNKIEFDRGFQSINIEQLVMSHQNEQIDLSRCYSRFHL</sequence>
<dbReference type="EMBL" id="CP113088">
    <property type="protein sequence ID" value="WAC02809.1"/>
    <property type="molecule type" value="Genomic_DNA"/>
</dbReference>
<evidence type="ECO:0000313" key="2">
    <source>
        <dbReference type="Proteomes" id="UP001164705"/>
    </source>
</evidence>